<comment type="caution">
    <text evidence="8">The sequence shown here is derived from an EMBL/GenBank/DDBJ whole genome shotgun (WGS) entry which is preliminary data.</text>
</comment>
<keyword evidence="4" id="KW-0620">Polyamine biosynthesis</keyword>
<dbReference type="OrthoDB" id="1068353at2759"/>
<feature type="chain" id="PRO_5042321855" description="S-adenosylmethionine decarboxylase alpha chain" evidence="7">
    <location>
        <begin position="89"/>
        <end position="432"/>
    </location>
</feature>
<evidence type="ECO:0008006" key="10">
    <source>
        <dbReference type="Google" id="ProtNLM"/>
    </source>
</evidence>
<evidence type="ECO:0000256" key="5">
    <source>
        <dbReference type="PIRSR" id="PIRSR001355-3"/>
    </source>
</evidence>
<dbReference type="Pfam" id="PF01536">
    <property type="entry name" value="SAM_decarbox"/>
    <property type="match status" value="1"/>
</dbReference>
<dbReference type="NCBIfam" id="TIGR00535">
    <property type="entry name" value="SAM_DCase"/>
    <property type="match status" value="1"/>
</dbReference>
<accession>A0A8H7GWV5</accession>
<reference evidence="8" key="1">
    <citation type="submission" date="2020-10" db="EMBL/GenBank/DDBJ databases">
        <title>The Whole-Genome Sequence of Metschnikowia persimmonesis, a Novel Endophytic Yeast Species Isolated from Medicinal Plant Diospyros kaki Thumb.</title>
        <authorList>
            <person name="Rahmat E."/>
            <person name="Kang Y."/>
        </authorList>
    </citation>
    <scope>NUCLEOTIDE SEQUENCE</scope>
    <source>
        <strain evidence="8">KIOM G15050</strain>
    </source>
</reference>
<dbReference type="SUPFAM" id="SSF56276">
    <property type="entry name" value="S-adenosylmethionine decarboxylase"/>
    <property type="match status" value="1"/>
</dbReference>
<feature type="chain" id="PRO_5042321854" description="S-adenosylmethionine decarboxylase beta chain" evidence="7">
    <location>
        <begin position="1"/>
        <end position="88"/>
    </location>
</feature>
<evidence type="ECO:0000256" key="1">
    <source>
        <dbReference type="ARBA" id="ARBA00004911"/>
    </source>
</evidence>
<dbReference type="EMBL" id="JACBPP010000003">
    <property type="protein sequence ID" value="KAF8003203.1"/>
    <property type="molecule type" value="Genomic_DNA"/>
</dbReference>
<feature type="site" description="Cleavage (non-hydrolytic); by autolysis" evidence="6">
    <location>
        <begin position="88"/>
        <end position="89"/>
    </location>
</feature>
<dbReference type="InterPro" id="IPR048283">
    <property type="entry name" value="AdoMetDC-like"/>
</dbReference>
<organism evidence="8 9">
    <name type="scientific">Metschnikowia pulcherrima</name>
    <dbReference type="NCBI Taxonomy" id="27326"/>
    <lineage>
        <taxon>Eukaryota</taxon>
        <taxon>Fungi</taxon>
        <taxon>Dikarya</taxon>
        <taxon>Ascomycota</taxon>
        <taxon>Saccharomycotina</taxon>
        <taxon>Pichiomycetes</taxon>
        <taxon>Metschnikowiaceae</taxon>
        <taxon>Metschnikowia</taxon>
    </lineage>
</organism>
<dbReference type="Proteomes" id="UP000649328">
    <property type="component" value="Unassembled WGS sequence"/>
</dbReference>
<keyword evidence="3" id="KW-0745">Spermidine biosynthesis</keyword>
<dbReference type="PIRSF" id="PIRSF001355">
    <property type="entry name" value="S-AdenosylMet_decarboxylase"/>
    <property type="match status" value="1"/>
</dbReference>
<dbReference type="InterPro" id="IPR016067">
    <property type="entry name" value="S-AdoMet_deCO2ase_core"/>
</dbReference>
<evidence type="ECO:0000256" key="7">
    <source>
        <dbReference type="PIRSR" id="PIRSR001355-5"/>
    </source>
</evidence>
<dbReference type="GO" id="GO:0006597">
    <property type="term" value="P:spermine biosynthetic process"/>
    <property type="evidence" value="ECO:0007669"/>
    <property type="project" value="InterPro"/>
</dbReference>
<dbReference type="GO" id="GO:0004014">
    <property type="term" value="F:adenosylmethionine decarboxylase activity"/>
    <property type="evidence" value="ECO:0007669"/>
    <property type="project" value="InterPro"/>
</dbReference>
<feature type="modified residue" description="Pyruvic acid (Ser); by autocatalysis" evidence="5">
    <location>
        <position position="89"/>
    </location>
</feature>
<gene>
    <name evidence="8" type="ORF">HF325_002448</name>
</gene>
<evidence type="ECO:0000256" key="4">
    <source>
        <dbReference type="ARBA" id="ARBA00023115"/>
    </source>
</evidence>
<evidence type="ECO:0000313" key="8">
    <source>
        <dbReference type="EMBL" id="KAF8003203.1"/>
    </source>
</evidence>
<comment type="similarity">
    <text evidence="2">Belongs to the eukaryotic AdoMetDC family.</text>
</comment>
<name>A0A8H7GWV5_9ASCO</name>
<evidence type="ECO:0000256" key="2">
    <source>
        <dbReference type="ARBA" id="ARBA00008466"/>
    </source>
</evidence>
<dbReference type="PANTHER" id="PTHR11570">
    <property type="entry name" value="S-ADENOSYLMETHIONINE DECARBOXYLASE"/>
    <property type="match status" value="1"/>
</dbReference>
<dbReference type="InterPro" id="IPR001985">
    <property type="entry name" value="S-AdoMet_decarboxylase_euk"/>
</dbReference>
<dbReference type="PANTHER" id="PTHR11570:SF0">
    <property type="entry name" value="S-ADENOSYLMETHIONINE DECARBOXYLASE PROENZYME"/>
    <property type="match status" value="1"/>
</dbReference>
<dbReference type="GO" id="GO:0005829">
    <property type="term" value="C:cytosol"/>
    <property type="evidence" value="ECO:0007669"/>
    <property type="project" value="TreeGrafter"/>
</dbReference>
<dbReference type="AlphaFoldDB" id="A0A8H7GWV5"/>
<evidence type="ECO:0000256" key="3">
    <source>
        <dbReference type="ARBA" id="ARBA00023066"/>
    </source>
</evidence>
<evidence type="ECO:0000256" key="6">
    <source>
        <dbReference type="PIRSR" id="PIRSR001355-4"/>
    </source>
</evidence>
<proteinExistence type="inferred from homology"/>
<dbReference type="UniPathway" id="UPA00331">
    <property type="reaction ID" value="UER00451"/>
</dbReference>
<dbReference type="GO" id="GO:0008295">
    <property type="term" value="P:spermidine biosynthetic process"/>
    <property type="evidence" value="ECO:0007669"/>
    <property type="project" value="UniProtKB-KW"/>
</dbReference>
<dbReference type="Gene3D" id="3.60.90.10">
    <property type="entry name" value="S-adenosylmethionine decarboxylase"/>
    <property type="match status" value="2"/>
</dbReference>
<keyword evidence="9" id="KW-1185">Reference proteome</keyword>
<evidence type="ECO:0000313" key="9">
    <source>
        <dbReference type="Proteomes" id="UP000649328"/>
    </source>
</evidence>
<comment type="pathway">
    <text evidence="1">Amine and polyamine biosynthesis; S-adenosylmethioninamine biosynthesis; S-adenosylmethioninamine from S-adenosyl-L-methionine: step 1/1.</text>
</comment>
<protein>
    <recommendedName>
        <fullName evidence="10">Adenosylmethionine decarboxylase</fullName>
    </recommendedName>
</protein>
<sequence length="432" mass="48863">MVAPAYSEDTYVDHDLSTNLDSTFAFEGPEKLLEVWFWPAPEAIPEGISKEGLRAIPLEKWKAILDLVNCKILSMKSSPAVDAYLLLESSLFVFPHKMILKTCGTTTTLACIDEIFHTARTFLESQITSQSAYKVFYSRRSFMFPDRQVHVHTDWKHEVQLLNQHFACGKLYVVGDFTSDDHWYLYLGGRGSTKQARGHGHDQTFEILMTRLDPAKTQQFVTARKPGDVSATADAEEDLDLGHELGYLTMALLALDSVFLPDSAGLADMDSHAIPSPQLSDSMELSDDETPSRKASGIKFIHDAFLFHTLWGYYYTLHITPEAGWSYASFETNYPFTLCKQVDIVNVLKKVLAIFRPGKFSMTLFSDQLCTCNGRPNHPFAKLASCEKTLRKLGYAKQEKAVYDLKGEYDLLYFKLRKTGLASTNTKQVVWY</sequence>
<keyword evidence="6" id="KW-0068">Autocatalytic cleavage</keyword>